<reference evidence="3" key="1">
    <citation type="submission" date="2012-11" db="EMBL/GenBank/DDBJ databases">
        <authorList>
            <person name="Lucero-Rivera Y.E."/>
            <person name="Tovar-Ramirez D."/>
        </authorList>
    </citation>
    <scope>NUCLEOTIDE SEQUENCE [LARGE SCALE GENOMIC DNA]</scope>
    <source>
        <strain evidence="3">Araruama</strain>
    </source>
</reference>
<dbReference type="InterPro" id="IPR027463">
    <property type="entry name" value="AcrB_DN_DC_subdom"/>
</dbReference>
<dbReference type="PRINTS" id="PR00702">
    <property type="entry name" value="ACRIFLAVINRP"/>
</dbReference>
<dbReference type="EMBL" id="ATBP01000016">
    <property type="protein sequence ID" value="ETR74207.1"/>
    <property type="molecule type" value="Genomic_DNA"/>
</dbReference>
<dbReference type="Proteomes" id="UP000189670">
    <property type="component" value="Unassembled WGS sequence"/>
</dbReference>
<feature type="transmembrane region" description="Helical" evidence="1">
    <location>
        <begin position="395"/>
        <end position="416"/>
    </location>
</feature>
<dbReference type="GO" id="GO:0005886">
    <property type="term" value="C:plasma membrane"/>
    <property type="evidence" value="ECO:0007669"/>
    <property type="project" value="TreeGrafter"/>
</dbReference>
<feature type="transmembrane region" description="Helical" evidence="1">
    <location>
        <begin position="423"/>
        <end position="446"/>
    </location>
</feature>
<dbReference type="Gene3D" id="3.30.70.1430">
    <property type="entry name" value="Multidrug efflux transporter AcrB pore domain"/>
    <property type="match status" value="2"/>
</dbReference>
<dbReference type="PANTHER" id="PTHR32063:SF33">
    <property type="entry name" value="RND SUPERFAMILY EFFLUX PUMP PERMEASE COMPONENT"/>
    <property type="match status" value="1"/>
</dbReference>
<feature type="transmembrane region" description="Helical" evidence="1">
    <location>
        <begin position="323"/>
        <end position="343"/>
    </location>
</feature>
<dbReference type="AlphaFoldDB" id="A0A1V1PH55"/>
<dbReference type="Pfam" id="PF00873">
    <property type="entry name" value="ACR_tran"/>
    <property type="match status" value="1"/>
</dbReference>
<gene>
    <name evidence="2" type="ORF">OMM_06455</name>
</gene>
<keyword evidence="1" id="KW-0812">Transmembrane</keyword>
<evidence type="ECO:0000313" key="2">
    <source>
        <dbReference type="EMBL" id="ETR74207.1"/>
    </source>
</evidence>
<name>A0A1V1PH55_9BACT</name>
<sequence length="832" mass="92992">RRETMPEVTTDMVQIKMSYPGASAEEIEEAIIVKIENNLNGIDGINYISSIAKENMGTIKIILEDKVADKQVLLQEIKDSVNRIPDFPADSESPNVQLVKTRTNAMILVLHGHAPERTMRELALDVKDELIAKGASQVAVGGIRNYEIAIEVKREMLRSYDLTMGTITNVIKQGSLNIASGSIKTNTDEYKIEIKGKKYNAEDYRDLLVKTRPDGTAIRLSQIADVSEVFEEGKCQGRFDGKDAILICALRSSDEDIVKLANTINQYVRTKQPDLPEGIELSVFADFSQDVTKRIDLLITNAWQGLILLFFVLWFFLDLKLAFWVSVGIPISFAVTGGLMGIWGETLNSVTLFGLILVLGIVVDDAIVFSENIHSHQKQKDISLMDASINGTYQMAWPVIAAISTTILAFMPLFFIDGKMGQFISIMPFVVITTLLGSLFEGLFILPAHLGHGGHSDKHSPLKILGKKVRHSIESKIDSFINTYYVPFFHISLEYRYATLALIFFTLMCTKGLISGGHIDFVFFPESDGMFLVTNVEFPEGTSFSITRDAIKKLEKSAAVVNEKYGNYGKNGKVIEGVYSETGNKGGAGHVGKVRLTLVQPEDRELPSKDLLNYWREETDDIHNALKITFSSEGGMSMAVKDMEVLISGENFDTLTAATIDFQNKLKNFDGVFDVESDYKPGKRELNVHLTQQGMIMGITLQSLANQLRQGFFGTEVIKLQRGRENINVEVRFSKEERANLGDLYKTLIRTPSGHEIPFDTVAYVKMKRSMSQIMRRDGKRRIRVTSAVDKAVTTPKKLQKMITKKIVPLMAKNIQMLNFPLKAPMKNKISL</sequence>
<comment type="caution">
    <text evidence="2">The sequence shown here is derived from an EMBL/GenBank/DDBJ whole genome shotgun (WGS) entry which is preliminary data.</text>
</comment>
<evidence type="ECO:0000313" key="3">
    <source>
        <dbReference type="Proteomes" id="UP000189670"/>
    </source>
</evidence>
<accession>A0A1V1PH55</accession>
<dbReference type="GO" id="GO:0042910">
    <property type="term" value="F:xenobiotic transmembrane transporter activity"/>
    <property type="evidence" value="ECO:0007669"/>
    <property type="project" value="TreeGrafter"/>
</dbReference>
<dbReference type="Gene3D" id="3.30.2090.10">
    <property type="entry name" value="Multidrug efflux transporter AcrB TolC docking domain, DN and DC subdomains"/>
    <property type="match status" value="2"/>
</dbReference>
<dbReference type="Gene3D" id="3.30.70.1440">
    <property type="entry name" value="Multidrug efflux transporter AcrB pore domain"/>
    <property type="match status" value="1"/>
</dbReference>
<dbReference type="Gene3D" id="3.30.70.1320">
    <property type="entry name" value="Multidrug efflux transporter AcrB pore domain like"/>
    <property type="match status" value="1"/>
</dbReference>
<evidence type="ECO:0000256" key="1">
    <source>
        <dbReference type="SAM" id="Phobius"/>
    </source>
</evidence>
<dbReference type="SUPFAM" id="SSF82866">
    <property type="entry name" value="Multidrug efflux transporter AcrB transmembrane domain"/>
    <property type="match status" value="1"/>
</dbReference>
<dbReference type="Gene3D" id="1.20.1640.10">
    <property type="entry name" value="Multidrug efflux transporter AcrB transmembrane domain"/>
    <property type="match status" value="2"/>
</dbReference>
<proteinExistence type="predicted"/>
<dbReference type="SUPFAM" id="SSF82714">
    <property type="entry name" value="Multidrug efflux transporter AcrB TolC docking domain, DN and DC subdomains"/>
    <property type="match status" value="2"/>
</dbReference>
<dbReference type="PANTHER" id="PTHR32063">
    <property type="match status" value="1"/>
</dbReference>
<feature type="transmembrane region" description="Helical" evidence="1">
    <location>
        <begin position="350"/>
        <end position="369"/>
    </location>
</feature>
<organism evidence="2 3">
    <name type="scientific">Candidatus Magnetoglobus multicellularis str. Araruama</name>
    <dbReference type="NCBI Taxonomy" id="890399"/>
    <lineage>
        <taxon>Bacteria</taxon>
        <taxon>Pseudomonadati</taxon>
        <taxon>Thermodesulfobacteriota</taxon>
        <taxon>Desulfobacteria</taxon>
        <taxon>Desulfobacterales</taxon>
        <taxon>Desulfobacteraceae</taxon>
        <taxon>Candidatus Magnetoglobus</taxon>
    </lineage>
</organism>
<keyword evidence="1" id="KW-0472">Membrane</keyword>
<dbReference type="SUPFAM" id="SSF82693">
    <property type="entry name" value="Multidrug efflux transporter AcrB pore domain, PN1, PN2, PC1 and PC2 subdomains"/>
    <property type="match status" value="1"/>
</dbReference>
<feature type="transmembrane region" description="Helical" evidence="1">
    <location>
        <begin position="297"/>
        <end position="317"/>
    </location>
</feature>
<dbReference type="InterPro" id="IPR001036">
    <property type="entry name" value="Acrflvin-R"/>
</dbReference>
<feature type="non-terminal residue" evidence="2">
    <location>
        <position position="1"/>
    </location>
</feature>
<protein>
    <submittedName>
        <fullName evidence="2">Acriflavin resistance protein</fullName>
    </submittedName>
</protein>
<keyword evidence="1" id="KW-1133">Transmembrane helix</keyword>